<dbReference type="PANTHER" id="PTHR30024">
    <property type="entry name" value="ALIPHATIC SULFONATES-BINDING PROTEIN-RELATED"/>
    <property type="match status" value="1"/>
</dbReference>
<dbReference type="GO" id="GO:0042597">
    <property type="term" value="C:periplasmic space"/>
    <property type="evidence" value="ECO:0007669"/>
    <property type="project" value="UniProtKB-SubCell"/>
</dbReference>
<dbReference type="AlphaFoldDB" id="A0A840P8Y9"/>
<dbReference type="PANTHER" id="PTHR30024:SF47">
    <property type="entry name" value="TAURINE-BINDING PERIPLASMIC PROTEIN"/>
    <property type="match status" value="1"/>
</dbReference>
<protein>
    <submittedName>
        <fullName evidence="4">NitT/TauT family transport system substrate-binding protein</fullName>
    </submittedName>
</protein>
<dbReference type="GO" id="GO:0003676">
    <property type="term" value="F:nucleic acid binding"/>
    <property type="evidence" value="ECO:0007669"/>
    <property type="project" value="InterPro"/>
</dbReference>
<organism evidence="4 5">
    <name type="scientific">Thermocatellispora tengchongensis</name>
    <dbReference type="NCBI Taxonomy" id="1073253"/>
    <lineage>
        <taxon>Bacteria</taxon>
        <taxon>Bacillati</taxon>
        <taxon>Actinomycetota</taxon>
        <taxon>Actinomycetes</taxon>
        <taxon>Streptosporangiales</taxon>
        <taxon>Streptosporangiaceae</taxon>
        <taxon>Thermocatellispora</taxon>
    </lineage>
</organism>
<dbReference type="Pfam" id="PF13379">
    <property type="entry name" value="NMT1_2"/>
    <property type="match status" value="1"/>
</dbReference>
<dbReference type="SUPFAM" id="SSF53850">
    <property type="entry name" value="Periplasmic binding protein-like II"/>
    <property type="match status" value="1"/>
</dbReference>
<name>A0A840P8Y9_9ACTN</name>
<evidence type="ECO:0000256" key="1">
    <source>
        <dbReference type="ARBA" id="ARBA00004418"/>
    </source>
</evidence>
<dbReference type="EMBL" id="JACHGN010000020">
    <property type="protein sequence ID" value="MBB5137844.1"/>
    <property type="molecule type" value="Genomic_DNA"/>
</dbReference>
<sequence length="340" mass="34429">MTSQRLTVRPVALTRRDVLRAGAVAGLFAGVVGCGSDGAGAGGGGTTAMPAPSLNALIGNAPLHVAMAEGYFSGARQKVELADVLGTDVIRTVQTQAIVGVAGALPALVAFTKGVKDLRVIAPVYSAAQTTFIAPAGSPVSSAADLKPGMKIGAALAATPPTYFAEVLVREAGLVPGKDVQILTLGRAPDAWTAAKKGLVDVAWSNPPFDTGLIASGEAKLVATAAELVPQWLDTALVTTAAKADAGRDTIAAIRQGLAKAQALLREDRDRAAAAWARNARLDERVARKALEGVPERAWAATVGREGLDAVVAAGASMKLVAAGVDAGAMLSGDFPEATR</sequence>
<dbReference type="RefSeq" id="WP_185054731.1">
    <property type="nucleotide sequence ID" value="NZ_BAABIX010000002.1"/>
</dbReference>
<accession>A0A840P8Y9</accession>
<dbReference type="PROSITE" id="PS00092">
    <property type="entry name" value="N6_MTASE"/>
    <property type="match status" value="1"/>
</dbReference>
<evidence type="ECO:0000256" key="3">
    <source>
        <dbReference type="ARBA" id="ARBA00022729"/>
    </source>
</evidence>
<dbReference type="InterPro" id="IPR006311">
    <property type="entry name" value="TAT_signal"/>
</dbReference>
<evidence type="ECO:0000313" key="4">
    <source>
        <dbReference type="EMBL" id="MBB5137844.1"/>
    </source>
</evidence>
<gene>
    <name evidence="4" type="ORF">HNP84_007597</name>
</gene>
<dbReference type="PROSITE" id="PS51257">
    <property type="entry name" value="PROKAR_LIPOPROTEIN"/>
    <property type="match status" value="1"/>
</dbReference>
<dbReference type="Proteomes" id="UP000578449">
    <property type="component" value="Unassembled WGS sequence"/>
</dbReference>
<keyword evidence="5" id="KW-1185">Reference proteome</keyword>
<dbReference type="InterPro" id="IPR002052">
    <property type="entry name" value="DNA_methylase_N6_adenine_CS"/>
</dbReference>
<keyword evidence="3" id="KW-0732">Signal</keyword>
<comment type="caution">
    <text evidence="4">The sequence shown here is derived from an EMBL/GenBank/DDBJ whole genome shotgun (WGS) entry which is preliminary data.</text>
</comment>
<reference evidence="4 5" key="1">
    <citation type="submission" date="2020-08" db="EMBL/GenBank/DDBJ databases">
        <title>Genomic Encyclopedia of Type Strains, Phase IV (KMG-IV): sequencing the most valuable type-strain genomes for metagenomic binning, comparative biology and taxonomic classification.</title>
        <authorList>
            <person name="Goeker M."/>
        </authorList>
    </citation>
    <scope>NUCLEOTIDE SEQUENCE [LARGE SCALE GENOMIC DNA]</scope>
    <source>
        <strain evidence="4 5">DSM 45615</strain>
    </source>
</reference>
<dbReference type="GO" id="GO:0008168">
    <property type="term" value="F:methyltransferase activity"/>
    <property type="evidence" value="ECO:0007669"/>
    <property type="project" value="InterPro"/>
</dbReference>
<comment type="subcellular location">
    <subcellularLocation>
        <location evidence="1">Periplasm</location>
    </subcellularLocation>
</comment>
<dbReference type="PROSITE" id="PS51318">
    <property type="entry name" value="TAT"/>
    <property type="match status" value="1"/>
</dbReference>
<comment type="similarity">
    <text evidence="2">Belongs to the bacterial solute-binding protein SsuA/TauA family.</text>
</comment>
<dbReference type="Gene3D" id="3.40.190.10">
    <property type="entry name" value="Periplasmic binding protein-like II"/>
    <property type="match status" value="2"/>
</dbReference>
<dbReference type="GO" id="GO:0032259">
    <property type="term" value="P:methylation"/>
    <property type="evidence" value="ECO:0007669"/>
    <property type="project" value="InterPro"/>
</dbReference>
<evidence type="ECO:0000256" key="2">
    <source>
        <dbReference type="ARBA" id="ARBA00010742"/>
    </source>
</evidence>
<evidence type="ECO:0000313" key="5">
    <source>
        <dbReference type="Proteomes" id="UP000578449"/>
    </source>
</evidence>
<proteinExistence type="inferred from homology"/>